<feature type="compositionally biased region" description="Polar residues" evidence="1">
    <location>
        <begin position="293"/>
        <end position="306"/>
    </location>
</feature>
<evidence type="ECO:0000313" key="5">
    <source>
        <dbReference type="Proteomes" id="UP000078595"/>
    </source>
</evidence>
<evidence type="ECO:0000259" key="2">
    <source>
        <dbReference type="Pfam" id="PF10419"/>
    </source>
</evidence>
<accession>A0A1A6A2P0</accession>
<evidence type="ECO:0000313" key="3">
    <source>
        <dbReference type="EMBL" id="OBR84321.1"/>
    </source>
</evidence>
<dbReference type="VEuPathDB" id="FungiDB:I303_05179"/>
<feature type="region of interest" description="Disordered" evidence="1">
    <location>
        <begin position="334"/>
        <end position="413"/>
    </location>
</feature>
<proteinExistence type="predicted"/>
<dbReference type="InterPro" id="IPR042771">
    <property type="entry name" value="GTF3C6-like"/>
</dbReference>
<dbReference type="Gene3D" id="2.60.40.4370">
    <property type="match status" value="1"/>
</dbReference>
<evidence type="ECO:0000313" key="4">
    <source>
        <dbReference type="EMBL" id="WWC62778.1"/>
    </source>
</evidence>
<feature type="compositionally biased region" description="Polar residues" evidence="1">
    <location>
        <begin position="205"/>
        <end position="220"/>
    </location>
</feature>
<feature type="compositionally biased region" description="Acidic residues" evidence="1">
    <location>
        <begin position="391"/>
        <end position="400"/>
    </location>
</feature>
<feature type="compositionally biased region" description="Polar residues" evidence="1">
    <location>
        <begin position="369"/>
        <end position="383"/>
    </location>
</feature>
<feature type="region of interest" description="Disordered" evidence="1">
    <location>
        <begin position="138"/>
        <end position="163"/>
    </location>
</feature>
<dbReference type="EMBL" id="CP144535">
    <property type="protein sequence ID" value="WWC62778.1"/>
    <property type="molecule type" value="Genomic_DNA"/>
</dbReference>
<feature type="compositionally biased region" description="Acidic residues" evidence="1">
    <location>
        <begin position="29"/>
        <end position="40"/>
    </location>
</feature>
<dbReference type="KEGG" id="kdj:28968878"/>
<evidence type="ECO:0000256" key="1">
    <source>
        <dbReference type="SAM" id="MobiDB-lite"/>
    </source>
</evidence>
<name>A0A1A6A2P0_9TREE</name>
<dbReference type="AlphaFoldDB" id="A0A1A6A2P0"/>
<dbReference type="EMBL" id="KI894032">
    <property type="protein sequence ID" value="OBR84321.1"/>
    <property type="molecule type" value="Genomic_DNA"/>
</dbReference>
<reference evidence="3" key="1">
    <citation type="submission" date="2013-07" db="EMBL/GenBank/DDBJ databases">
        <title>The Genome Sequence of Cryptococcus dejecticola CBS10117.</title>
        <authorList>
            <consortium name="The Broad Institute Genome Sequencing Platform"/>
            <person name="Cuomo C."/>
            <person name="Litvintseva A."/>
            <person name="Chen Y."/>
            <person name="Heitman J."/>
            <person name="Sun S."/>
            <person name="Springer D."/>
            <person name="Dromer F."/>
            <person name="Young S.K."/>
            <person name="Zeng Q."/>
            <person name="Gargeya S."/>
            <person name="Fitzgerald M."/>
            <person name="Abouelleil A."/>
            <person name="Alvarado L."/>
            <person name="Berlin A.M."/>
            <person name="Chapman S.B."/>
            <person name="Dewar J."/>
            <person name="Goldberg J."/>
            <person name="Griggs A."/>
            <person name="Gujja S."/>
            <person name="Hansen M."/>
            <person name="Howarth C."/>
            <person name="Imamovic A."/>
            <person name="Larimer J."/>
            <person name="McCowan C."/>
            <person name="Murphy C."/>
            <person name="Pearson M."/>
            <person name="Priest M."/>
            <person name="Roberts A."/>
            <person name="Saif S."/>
            <person name="Shea T."/>
            <person name="Sykes S."/>
            <person name="Wortman J."/>
            <person name="Nusbaum C."/>
            <person name="Birren B."/>
        </authorList>
    </citation>
    <scope>NUCLEOTIDE SEQUENCE [LARGE SCALE GENOMIC DNA]</scope>
    <source>
        <strain evidence="3">CBS 10117</strain>
    </source>
</reference>
<protein>
    <recommendedName>
        <fullName evidence="2">Transcription factor TFIIIC triple barrel domain-containing protein</fullName>
    </recommendedName>
</protein>
<sequence length="413" mass="44608">MLQSSEEAVRSLAEGQSLLGPGWTHVNDFDDINGDEDEDEYEEESEEIYVTMDLGTTIDNKSLQNESQYQLIGLDTPLPFLKLGNQIFQGQVTPLIGDEVILGLVRDSDNPHEPSHPPMYSTNHRLTFQAVILEPRARTGTSTNPTDEPEAPANSAVPAPIPPHSQSDIDGNTNDQISSNQAVIEAGPSTSTSIHPFFSRATADPTGSASDDVGSNTASSAPKARVPRARVVIETREDLEKFDLDSVKTSQKVELGPEVLRALDLPPSTHGESVLLTKTELSKVISGFPLSVGTGTLRGQSGGSPSKSRRSTKNWVVGEDGRLKFQRPTTNAIVKDTIDPQQRSQGNSVLGDGDVEMQEPDSETRETRSSVVQHTERSGSNQEGILREDQEMADVEDDPPWAEMGEGGSSNPA</sequence>
<dbReference type="RefSeq" id="XP_018262163.1">
    <property type="nucleotide sequence ID" value="XM_018408472.1"/>
</dbReference>
<dbReference type="PANTHER" id="PTHR21860:SF2">
    <property type="entry name" value="GENERAL TRANSCRIPTION FACTOR 3C POLYPEPTIDE 6"/>
    <property type="match status" value="1"/>
</dbReference>
<dbReference type="OrthoDB" id="1877767at2759"/>
<dbReference type="Pfam" id="PF10419">
    <property type="entry name" value="TFIIIC_sub6"/>
    <property type="match status" value="1"/>
</dbReference>
<dbReference type="Proteomes" id="UP000078595">
    <property type="component" value="Chromosome 6"/>
</dbReference>
<dbReference type="GeneID" id="28968878"/>
<keyword evidence="5" id="KW-1185">Reference proteome</keyword>
<dbReference type="InterPro" id="IPR019481">
    <property type="entry name" value="TFIIIC_triple_barrel"/>
</dbReference>
<reference evidence="4" key="3">
    <citation type="submission" date="2024-02" db="EMBL/GenBank/DDBJ databases">
        <title>Comparative genomics of Cryptococcus and Kwoniella reveals pathogenesis evolution and contrasting modes of karyotype evolution via chromosome fusion or intercentromeric recombination.</title>
        <authorList>
            <person name="Coelho M.A."/>
            <person name="David-Palma M."/>
            <person name="Shea T."/>
            <person name="Bowers K."/>
            <person name="McGinley-Smith S."/>
            <person name="Mohammad A.W."/>
            <person name="Gnirke A."/>
            <person name="Yurkov A.M."/>
            <person name="Nowrousian M."/>
            <person name="Sun S."/>
            <person name="Cuomo C.A."/>
            <person name="Heitman J."/>
        </authorList>
    </citation>
    <scope>NUCLEOTIDE SEQUENCE</scope>
    <source>
        <strain evidence="4">CBS 10117</strain>
    </source>
</reference>
<feature type="domain" description="Transcription factor TFIIIC triple barrel" evidence="2">
    <location>
        <begin position="43"/>
        <end position="132"/>
    </location>
</feature>
<feature type="region of interest" description="Disordered" evidence="1">
    <location>
        <begin position="1"/>
        <end position="40"/>
    </location>
</feature>
<dbReference type="FunFam" id="2.60.40.4370:FF:000005">
    <property type="entry name" value="Transcription factor tau subunit sfc7"/>
    <property type="match status" value="1"/>
</dbReference>
<feature type="region of interest" description="Disordered" evidence="1">
    <location>
        <begin position="292"/>
        <end position="317"/>
    </location>
</feature>
<reference evidence="4" key="2">
    <citation type="submission" date="2013-07" db="EMBL/GenBank/DDBJ databases">
        <authorList>
            <consortium name="The Broad Institute Genome Sequencing Platform"/>
            <person name="Cuomo C."/>
            <person name="Litvintseva A."/>
            <person name="Chen Y."/>
            <person name="Heitman J."/>
            <person name="Sun S."/>
            <person name="Springer D."/>
            <person name="Dromer F."/>
            <person name="Young S.K."/>
            <person name="Zeng Q."/>
            <person name="Gargeya S."/>
            <person name="Fitzgerald M."/>
            <person name="Abouelleil A."/>
            <person name="Alvarado L."/>
            <person name="Berlin A.M."/>
            <person name="Chapman S.B."/>
            <person name="Dewar J."/>
            <person name="Goldberg J."/>
            <person name="Griggs A."/>
            <person name="Gujja S."/>
            <person name="Hansen M."/>
            <person name="Howarth C."/>
            <person name="Imamovic A."/>
            <person name="Larimer J."/>
            <person name="McCowan C."/>
            <person name="Murphy C."/>
            <person name="Pearson M."/>
            <person name="Priest M."/>
            <person name="Roberts A."/>
            <person name="Saif S."/>
            <person name="Shea T."/>
            <person name="Sykes S."/>
            <person name="Wortman J."/>
            <person name="Nusbaum C."/>
            <person name="Birren B."/>
        </authorList>
    </citation>
    <scope>NUCLEOTIDE SEQUENCE</scope>
    <source>
        <strain evidence="4">CBS 10117</strain>
    </source>
</reference>
<feature type="region of interest" description="Disordered" evidence="1">
    <location>
        <begin position="200"/>
        <end position="225"/>
    </location>
</feature>
<dbReference type="PANTHER" id="PTHR21860">
    <property type="entry name" value="TRANSCRIPTION INITIATION FACTOR IIIC TFIIIC , POLYPEPTIDE 6-RELATED"/>
    <property type="match status" value="1"/>
</dbReference>
<organism evidence="3">
    <name type="scientific">Kwoniella dejecticola CBS 10117</name>
    <dbReference type="NCBI Taxonomy" id="1296121"/>
    <lineage>
        <taxon>Eukaryota</taxon>
        <taxon>Fungi</taxon>
        <taxon>Dikarya</taxon>
        <taxon>Basidiomycota</taxon>
        <taxon>Agaricomycotina</taxon>
        <taxon>Tremellomycetes</taxon>
        <taxon>Tremellales</taxon>
        <taxon>Cryptococcaceae</taxon>
        <taxon>Kwoniella</taxon>
    </lineage>
</organism>
<feature type="compositionally biased region" description="Polar residues" evidence="1">
    <location>
        <begin position="339"/>
        <end position="348"/>
    </location>
</feature>
<dbReference type="GO" id="GO:0000127">
    <property type="term" value="C:transcription factor TFIIIC complex"/>
    <property type="evidence" value="ECO:0007669"/>
    <property type="project" value="TreeGrafter"/>
</dbReference>
<dbReference type="GO" id="GO:0006383">
    <property type="term" value="P:transcription by RNA polymerase III"/>
    <property type="evidence" value="ECO:0007669"/>
    <property type="project" value="InterPro"/>
</dbReference>
<dbReference type="STRING" id="1296121.A0A1A6A2P0"/>
<gene>
    <name evidence="3" type="ORF">I303_05179</name>
    <name evidence="4" type="ORF">I303_105375</name>
</gene>